<organism evidence="2 3">
    <name type="scientific">Austropuccinia psidii MF-1</name>
    <dbReference type="NCBI Taxonomy" id="1389203"/>
    <lineage>
        <taxon>Eukaryota</taxon>
        <taxon>Fungi</taxon>
        <taxon>Dikarya</taxon>
        <taxon>Basidiomycota</taxon>
        <taxon>Pucciniomycotina</taxon>
        <taxon>Pucciniomycetes</taxon>
        <taxon>Pucciniales</taxon>
        <taxon>Sphaerophragmiaceae</taxon>
        <taxon>Austropuccinia</taxon>
    </lineage>
</organism>
<reference evidence="2" key="1">
    <citation type="submission" date="2021-03" db="EMBL/GenBank/DDBJ databases">
        <title>Draft genome sequence of rust myrtle Austropuccinia psidii MF-1, a brazilian biotype.</title>
        <authorList>
            <person name="Quecine M.C."/>
            <person name="Pachon D.M.R."/>
            <person name="Bonatelli M.L."/>
            <person name="Correr F.H."/>
            <person name="Franceschini L.M."/>
            <person name="Leite T.F."/>
            <person name="Margarido G.R.A."/>
            <person name="Almeida C.A."/>
            <person name="Ferrarezi J.A."/>
            <person name="Labate C.A."/>
        </authorList>
    </citation>
    <scope>NUCLEOTIDE SEQUENCE</scope>
    <source>
        <strain evidence="2">MF-1</strain>
    </source>
</reference>
<proteinExistence type="predicted"/>
<name>A0A9Q3BE53_9BASI</name>
<comment type="caution">
    <text evidence="2">The sequence shown here is derived from an EMBL/GenBank/DDBJ whole genome shotgun (WGS) entry which is preliminary data.</text>
</comment>
<sequence length="231" mass="27208">MPEMVANIQSNQMVVKKEEARPGPYQETLPQERHFFRIPEFPPIPQCLYQQPLKFTVSLKLFRAMFEGLKHFKVESIEIYQYWSKNWYRDAKEEEWEIFSSLWQGPMNSCLHIKSFMGQEKTIELLEGWSPLSCKYKFKKMKNWLKNKSLLSLEKKREFGISQALEKEVPLASNRSKPATKIPKDRPKGPQKKMKVPGTIKERGKLKQIGTGSPNWSLQPWTVCSIWQELL</sequence>
<dbReference type="EMBL" id="AVOT02000543">
    <property type="protein sequence ID" value="MBW0463412.1"/>
    <property type="molecule type" value="Genomic_DNA"/>
</dbReference>
<evidence type="ECO:0000313" key="2">
    <source>
        <dbReference type="EMBL" id="MBW0463412.1"/>
    </source>
</evidence>
<dbReference type="Proteomes" id="UP000765509">
    <property type="component" value="Unassembled WGS sequence"/>
</dbReference>
<keyword evidence="3" id="KW-1185">Reference proteome</keyword>
<evidence type="ECO:0000256" key="1">
    <source>
        <dbReference type="SAM" id="MobiDB-lite"/>
    </source>
</evidence>
<accession>A0A9Q3BE53</accession>
<protein>
    <submittedName>
        <fullName evidence="2">Uncharacterized protein</fullName>
    </submittedName>
</protein>
<feature type="region of interest" description="Disordered" evidence="1">
    <location>
        <begin position="172"/>
        <end position="201"/>
    </location>
</feature>
<gene>
    <name evidence="2" type="ORF">O181_003127</name>
</gene>
<dbReference type="AlphaFoldDB" id="A0A9Q3BE53"/>
<evidence type="ECO:0000313" key="3">
    <source>
        <dbReference type="Proteomes" id="UP000765509"/>
    </source>
</evidence>